<keyword evidence="1 7" id="KW-0596">Phosphopantetheine</keyword>
<evidence type="ECO:0000256" key="4">
    <source>
        <dbReference type="ARBA" id="ARBA00022832"/>
    </source>
</evidence>
<dbReference type="GO" id="GO:0009245">
    <property type="term" value="P:lipid A biosynthetic process"/>
    <property type="evidence" value="ECO:0007669"/>
    <property type="project" value="TreeGrafter"/>
</dbReference>
<dbReference type="HAMAP" id="MF_01217">
    <property type="entry name" value="Acyl_carrier"/>
    <property type="match status" value="1"/>
</dbReference>
<evidence type="ECO:0000256" key="1">
    <source>
        <dbReference type="ARBA" id="ARBA00022450"/>
    </source>
</evidence>
<keyword evidence="2 7" id="KW-0444">Lipid biosynthesis</keyword>
<keyword evidence="6 7" id="KW-0275">Fatty acid biosynthesis</keyword>
<evidence type="ECO:0000256" key="5">
    <source>
        <dbReference type="ARBA" id="ARBA00023098"/>
    </source>
</evidence>
<comment type="similarity">
    <text evidence="7">Belongs to the acyl carrier protein (ACP) family.</text>
</comment>
<dbReference type="GO" id="GO:0000036">
    <property type="term" value="F:acyl carrier activity"/>
    <property type="evidence" value="ECO:0007669"/>
    <property type="project" value="UniProtKB-UniRule"/>
</dbReference>
<dbReference type="GO" id="GO:0000035">
    <property type="term" value="F:acyl binding"/>
    <property type="evidence" value="ECO:0007669"/>
    <property type="project" value="TreeGrafter"/>
</dbReference>
<name>A0A6F8YAT0_9ACTN</name>
<keyword evidence="10" id="KW-1185">Reference proteome</keyword>
<dbReference type="RefSeq" id="WP_173153371.1">
    <property type="nucleotide sequence ID" value="NZ_AP022871.1"/>
</dbReference>
<dbReference type="GO" id="GO:0016020">
    <property type="term" value="C:membrane"/>
    <property type="evidence" value="ECO:0007669"/>
    <property type="project" value="GOC"/>
</dbReference>
<keyword evidence="3 7" id="KW-0597">Phosphoprotein</keyword>
<dbReference type="NCBIfam" id="NF002147">
    <property type="entry name" value="PRK00982.1-1"/>
    <property type="match status" value="1"/>
</dbReference>
<comment type="function">
    <text evidence="7">Carrier of the growing fatty acid chain in fatty acid biosynthesis.</text>
</comment>
<evidence type="ECO:0000256" key="7">
    <source>
        <dbReference type="HAMAP-Rule" id="MF_01217"/>
    </source>
</evidence>
<evidence type="ECO:0000313" key="10">
    <source>
        <dbReference type="Proteomes" id="UP000503011"/>
    </source>
</evidence>
<evidence type="ECO:0000256" key="6">
    <source>
        <dbReference type="ARBA" id="ARBA00023160"/>
    </source>
</evidence>
<dbReference type="Gene3D" id="1.10.1200.10">
    <property type="entry name" value="ACP-like"/>
    <property type="match status" value="1"/>
</dbReference>
<feature type="modified residue" description="O-(pantetheine 4'-phosphoryl)serine" evidence="7">
    <location>
        <position position="41"/>
    </location>
</feature>
<evidence type="ECO:0000313" key="9">
    <source>
        <dbReference type="EMBL" id="BCB83206.1"/>
    </source>
</evidence>
<protein>
    <recommendedName>
        <fullName evidence="7">Acyl carrier protein</fullName>
        <shortName evidence="7">ACP</shortName>
    </recommendedName>
</protein>
<dbReference type="EMBL" id="AP022871">
    <property type="protein sequence ID" value="BCB83206.1"/>
    <property type="molecule type" value="Genomic_DNA"/>
</dbReference>
<evidence type="ECO:0000256" key="3">
    <source>
        <dbReference type="ARBA" id="ARBA00022553"/>
    </source>
</evidence>
<keyword evidence="4 7" id="KW-0276">Fatty acid metabolism</keyword>
<keyword evidence="7" id="KW-0963">Cytoplasm</keyword>
<evidence type="ECO:0000259" key="8">
    <source>
        <dbReference type="PROSITE" id="PS50075"/>
    </source>
</evidence>
<dbReference type="Pfam" id="PF00550">
    <property type="entry name" value="PP-binding"/>
    <property type="match status" value="1"/>
</dbReference>
<dbReference type="PANTHER" id="PTHR20863:SF76">
    <property type="entry name" value="CARRIER DOMAIN-CONTAINING PROTEIN"/>
    <property type="match status" value="1"/>
</dbReference>
<gene>
    <name evidence="9" type="primary">acpM</name>
    <name evidence="7" type="synonym">acpP</name>
    <name evidence="9" type="ORF">Psuf_005190</name>
</gene>
<dbReference type="PANTHER" id="PTHR20863">
    <property type="entry name" value="ACYL CARRIER PROTEIN"/>
    <property type="match status" value="1"/>
</dbReference>
<accession>A0A6F8YAT0</accession>
<dbReference type="UniPathway" id="UPA00094"/>
<dbReference type="AlphaFoldDB" id="A0A6F8YAT0"/>
<reference evidence="9 10" key="1">
    <citation type="submission" date="2020-03" db="EMBL/GenBank/DDBJ databases">
        <title>Whole genome shotgun sequence of Phytohabitans suffuscus NBRC 105367.</title>
        <authorList>
            <person name="Komaki H."/>
            <person name="Tamura T."/>
        </authorList>
    </citation>
    <scope>NUCLEOTIDE SEQUENCE [LARGE SCALE GENOMIC DNA]</scope>
    <source>
        <strain evidence="9 10">NBRC 105367</strain>
    </source>
</reference>
<organism evidence="9 10">
    <name type="scientific">Phytohabitans suffuscus</name>
    <dbReference type="NCBI Taxonomy" id="624315"/>
    <lineage>
        <taxon>Bacteria</taxon>
        <taxon>Bacillati</taxon>
        <taxon>Actinomycetota</taxon>
        <taxon>Actinomycetes</taxon>
        <taxon>Micromonosporales</taxon>
        <taxon>Micromonosporaceae</taxon>
    </lineage>
</organism>
<feature type="domain" description="Carrier" evidence="8">
    <location>
        <begin position="6"/>
        <end position="81"/>
    </location>
</feature>
<comment type="pathway">
    <text evidence="7">Lipid metabolism; fatty acid biosynthesis.</text>
</comment>
<reference evidence="9 10" key="2">
    <citation type="submission" date="2020-03" db="EMBL/GenBank/DDBJ databases">
        <authorList>
            <person name="Ichikawa N."/>
            <person name="Kimura A."/>
            <person name="Kitahashi Y."/>
            <person name="Uohara A."/>
        </authorList>
    </citation>
    <scope>NUCLEOTIDE SEQUENCE [LARGE SCALE GENOMIC DNA]</scope>
    <source>
        <strain evidence="9 10">NBRC 105367</strain>
    </source>
</reference>
<keyword evidence="5 7" id="KW-0443">Lipid metabolism</keyword>
<comment type="PTM">
    <text evidence="7">4'-phosphopantetheine is transferred from CoA to a specific serine of apo-ACP by AcpS. This modification is essential for activity because fatty acids are bound in thioester linkage to the sulfhydryl of the prosthetic group.</text>
</comment>
<dbReference type="GO" id="GO:0005829">
    <property type="term" value="C:cytosol"/>
    <property type="evidence" value="ECO:0007669"/>
    <property type="project" value="TreeGrafter"/>
</dbReference>
<dbReference type="KEGG" id="psuu:Psuf_005190"/>
<dbReference type="SUPFAM" id="SSF47336">
    <property type="entry name" value="ACP-like"/>
    <property type="match status" value="1"/>
</dbReference>
<dbReference type="InterPro" id="IPR003231">
    <property type="entry name" value="ACP"/>
</dbReference>
<evidence type="ECO:0000256" key="2">
    <source>
        <dbReference type="ARBA" id="ARBA00022516"/>
    </source>
</evidence>
<sequence length="84" mass="9248">MALSDEDVLEGVKQILHEAAGVPVARVRLEKTFAADLEVDSLSMYEVAMMTQERFGVDMPDEDMKSLRTVADLVAYIQRSGVSA</sequence>
<dbReference type="Proteomes" id="UP000503011">
    <property type="component" value="Chromosome"/>
</dbReference>
<dbReference type="InterPro" id="IPR036736">
    <property type="entry name" value="ACP-like_sf"/>
</dbReference>
<comment type="subcellular location">
    <subcellularLocation>
        <location evidence="7">Cytoplasm</location>
    </subcellularLocation>
</comment>
<proteinExistence type="inferred from homology"/>
<dbReference type="InterPro" id="IPR009081">
    <property type="entry name" value="PP-bd_ACP"/>
</dbReference>
<dbReference type="PROSITE" id="PS50075">
    <property type="entry name" value="CARRIER"/>
    <property type="match status" value="1"/>
</dbReference>